<dbReference type="EMBL" id="JAIWYP010000007">
    <property type="protein sequence ID" value="KAH3801294.1"/>
    <property type="molecule type" value="Genomic_DNA"/>
</dbReference>
<dbReference type="AlphaFoldDB" id="A0A9D4FLF7"/>
<proteinExistence type="predicted"/>
<comment type="caution">
    <text evidence="1">The sequence shown here is derived from an EMBL/GenBank/DDBJ whole genome shotgun (WGS) entry which is preliminary data.</text>
</comment>
<protein>
    <submittedName>
        <fullName evidence="1">Uncharacterized protein</fullName>
    </submittedName>
</protein>
<reference evidence="1" key="2">
    <citation type="submission" date="2020-11" db="EMBL/GenBank/DDBJ databases">
        <authorList>
            <person name="McCartney M.A."/>
            <person name="Auch B."/>
            <person name="Kono T."/>
            <person name="Mallez S."/>
            <person name="Becker A."/>
            <person name="Gohl D.M."/>
            <person name="Silverstein K.A.T."/>
            <person name="Koren S."/>
            <person name="Bechman K.B."/>
            <person name="Herman A."/>
            <person name="Abrahante J.E."/>
            <person name="Garbe J."/>
        </authorList>
    </citation>
    <scope>NUCLEOTIDE SEQUENCE</scope>
    <source>
        <strain evidence="1">Duluth1</strain>
        <tissue evidence="1">Whole animal</tissue>
    </source>
</reference>
<dbReference type="Proteomes" id="UP000828390">
    <property type="component" value="Unassembled WGS sequence"/>
</dbReference>
<keyword evidence="2" id="KW-1185">Reference proteome</keyword>
<name>A0A9D4FLF7_DREPO</name>
<reference evidence="1" key="1">
    <citation type="journal article" date="2019" name="bioRxiv">
        <title>The Genome of the Zebra Mussel, Dreissena polymorpha: A Resource for Invasive Species Research.</title>
        <authorList>
            <person name="McCartney M.A."/>
            <person name="Auch B."/>
            <person name="Kono T."/>
            <person name="Mallez S."/>
            <person name="Zhang Y."/>
            <person name="Obille A."/>
            <person name="Becker A."/>
            <person name="Abrahante J.E."/>
            <person name="Garbe J."/>
            <person name="Badalamenti J.P."/>
            <person name="Herman A."/>
            <person name="Mangelson H."/>
            <person name="Liachko I."/>
            <person name="Sullivan S."/>
            <person name="Sone E.D."/>
            <person name="Koren S."/>
            <person name="Silverstein K.A.T."/>
            <person name="Beckman K.B."/>
            <person name="Gohl D.M."/>
        </authorList>
    </citation>
    <scope>NUCLEOTIDE SEQUENCE</scope>
    <source>
        <strain evidence="1">Duluth1</strain>
        <tissue evidence="1">Whole animal</tissue>
    </source>
</reference>
<gene>
    <name evidence="1" type="ORF">DPMN_154942</name>
</gene>
<evidence type="ECO:0000313" key="2">
    <source>
        <dbReference type="Proteomes" id="UP000828390"/>
    </source>
</evidence>
<accession>A0A9D4FLF7</accession>
<evidence type="ECO:0000313" key="1">
    <source>
        <dbReference type="EMBL" id="KAH3801294.1"/>
    </source>
</evidence>
<sequence length="121" mass="13376">MSSFGSNDIRDNLGIETLHTRVLVVGSHPPHTLTHTQVGCPGNHLSTVVCDHPAPADVAFKCDDTELLLRCDDHSRYITAPISQFSICFKHHGHSGRKRCPVEYLSLNDTSETSPIFKPEL</sequence>
<organism evidence="1 2">
    <name type="scientific">Dreissena polymorpha</name>
    <name type="common">Zebra mussel</name>
    <name type="synonym">Mytilus polymorpha</name>
    <dbReference type="NCBI Taxonomy" id="45954"/>
    <lineage>
        <taxon>Eukaryota</taxon>
        <taxon>Metazoa</taxon>
        <taxon>Spiralia</taxon>
        <taxon>Lophotrochozoa</taxon>
        <taxon>Mollusca</taxon>
        <taxon>Bivalvia</taxon>
        <taxon>Autobranchia</taxon>
        <taxon>Heteroconchia</taxon>
        <taxon>Euheterodonta</taxon>
        <taxon>Imparidentia</taxon>
        <taxon>Neoheterodontei</taxon>
        <taxon>Myida</taxon>
        <taxon>Dreissenoidea</taxon>
        <taxon>Dreissenidae</taxon>
        <taxon>Dreissena</taxon>
    </lineage>
</organism>